<keyword evidence="5" id="KW-0552">Olfaction</keyword>
<dbReference type="InterPro" id="IPR004117">
    <property type="entry name" value="7tm6_olfct_rcpt"/>
</dbReference>
<evidence type="ECO:0000313" key="12">
    <source>
        <dbReference type="RefSeq" id="XP_050562615.1"/>
    </source>
</evidence>
<evidence type="ECO:0000256" key="7">
    <source>
        <dbReference type="ARBA" id="ARBA00023136"/>
    </source>
</evidence>
<dbReference type="GO" id="GO:0005886">
    <property type="term" value="C:plasma membrane"/>
    <property type="evidence" value="ECO:0007669"/>
    <property type="project" value="UniProtKB-SubCell"/>
</dbReference>
<evidence type="ECO:0000256" key="6">
    <source>
        <dbReference type="ARBA" id="ARBA00022989"/>
    </source>
</evidence>
<gene>
    <name evidence="12" type="primary">LOC126912759</name>
</gene>
<dbReference type="CTD" id="100127035"/>
<dbReference type="GO" id="GO:0005549">
    <property type="term" value="F:odorant binding"/>
    <property type="evidence" value="ECO:0007669"/>
    <property type="project" value="InterPro"/>
</dbReference>
<feature type="transmembrane region" description="Helical" evidence="10">
    <location>
        <begin position="555"/>
        <end position="573"/>
    </location>
</feature>
<keyword evidence="4 10" id="KW-0812">Transmembrane</keyword>
<keyword evidence="9" id="KW-0807">Transducer</keyword>
<comment type="subcellular location">
    <subcellularLocation>
        <location evidence="1">Cell membrane</location>
        <topology evidence="1">Multi-pass membrane protein</topology>
    </subcellularLocation>
</comment>
<evidence type="ECO:0000256" key="9">
    <source>
        <dbReference type="ARBA" id="ARBA00023224"/>
    </source>
</evidence>
<evidence type="ECO:0000256" key="8">
    <source>
        <dbReference type="ARBA" id="ARBA00023170"/>
    </source>
</evidence>
<dbReference type="RefSeq" id="XP_050562615.1">
    <property type="nucleotide sequence ID" value="XM_050706658.1"/>
</dbReference>
<dbReference type="GO" id="GO:0004984">
    <property type="term" value="F:olfactory receptor activity"/>
    <property type="evidence" value="ECO:0007669"/>
    <property type="project" value="InterPro"/>
</dbReference>
<name>A0A9R0EC95_SPOFR</name>
<feature type="transmembrane region" description="Helical" evidence="10">
    <location>
        <begin position="434"/>
        <end position="452"/>
    </location>
</feature>
<keyword evidence="7 10" id="KW-0472">Membrane</keyword>
<evidence type="ECO:0000313" key="11">
    <source>
        <dbReference type="Proteomes" id="UP000829999"/>
    </source>
</evidence>
<feature type="transmembrane region" description="Helical" evidence="10">
    <location>
        <begin position="614"/>
        <end position="635"/>
    </location>
</feature>
<evidence type="ECO:0000256" key="5">
    <source>
        <dbReference type="ARBA" id="ARBA00022725"/>
    </source>
</evidence>
<evidence type="ECO:0000256" key="10">
    <source>
        <dbReference type="SAM" id="Phobius"/>
    </source>
</evidence>
<keyword evidence="11" id="KW-1185">Reference proteome</keyword>
<dbReference type="AlphaFoldDB" id="A0A9R0EC95"/>
<keyword evidence="6 10" id="KW-1133">Transmembrane helix</keyword>
<dbReference type="GO" id="GO:0007165">
    <property type="term" value="P:signal transduction"/>
    <property type="evidence" value="ECO:0007669"/>
    <property type="project" value="UniProtKB-KW"/>
</dbReference>
<dbReference type="PANTHER" id="PTHR21137:SF35">
    <property type="entry name" value="ODORANT RECEPTOR 19A-RELATED"/>
    <property type="match status" value="1"/>
</dbReference>
<sequence>METTTTSYTHSKTTNFFYKINFIVYIFGLPNFWIEDLKLSKRFVKFYDKFSMFNNTLIFLLIIFELCSYFTQSDDQLTEQQQSNRLIYAISHPMLFMFRVMMTSIKERVRLVMYSLNVGLKRVHNDLEVEKQMIACTFMYLSALLLSCLMSMLMYAAQGFGEVFRRGKTFTTIVTAYPSVEDDSDMANVVRAICFIIWWIFLTRIYAVYMLVISLTTCLSYQYKNLQSYFVSLNDIFERSDLSQTEKEEQYEAGFIVGIKLHADTLRCTQLTQSVCRGVFSGQIIFNILLLVVLMAQMANSERTLVNLCSAGFTACAVLISTGFYMWNAGDVTVEASHLGTAVYFSGWYHCQGPSSVRIRKLVVFTMSQAQRPVVLKGLGYIDLSYQSYIRIVKSSYSVFSSQTRLSTQPVSKRHFLAMEDFSGSYKQTKTTEFLINLNKFVFIFGLPNYWVENLDFPDTFTKILTVLGVCGNWSGIIMILSEYGAICTQKNLSERQKSDLMLFIISHTIITGFQIRISHQQVQIRNVMYKLGIKLKAVHNDGEAEQSMITRSKFFSLALMFNCVMSVIMYTIEGVLRVIRTGDTFNTVITAWPDVHDRSVLSNIGRTIIYLTWWIYLTRIFSVYSLVICLTIAISHQFKNLKSYFYSLSKIFDNDTLTQTEKEQEYERAFKVGINMHSETLKCTEEIQTICREVFSGQIIFNLTLLIVLMYQMMNSPRSFANVLTLGLTALTILFSTGFFMWNAGDITVEAEGVPVAMFSSGWENCYHESSVRVRKLIVISMAQAQEPVALTGLGIIALSYQSYVSIVKSSYSVFSVLY</sequence>
<feature type="transmembrane region" description="Helical" evidence="10">
    <location>
        <begin position="305"/>
        <end position="327"/>
    </location>
</feature>
<dbReference type="PANTHER" id="PTHR21137">
    <property type="entry name" value="ODORANT RECEPTOR"/>
    <property type="match status" value="1"/>
</dbReference>
<reference evidence="12" key="1">
    <citation type="submission" date="2025-08" db="UniProtKB">
        <authorList>
            <consortium name="RefSeq"/>
        </authorList>
    </citation>
    <scope>IDENTIFICATION</scope>
    <source>
        <tissue evidence="12">Whole larval tissue</tissue>
    </source>
</reference>
<evidence type="ECO:0000256" key="1">
    <source>
        <dbReference type="ARBA" id="ARBA00004651"/>
    </source>
</evidence>
<evidence type="ECO:0000256" key="4">
    <source>
        <dbReference type="ARBA" id="ARBA00022692"/>
    </source>
</evidence>
<dbReference type="Pfam" id="PF02949">
    <property type="entry name" value="7tm_6"/>
    <property type="match status" value="2"/>
</dbReference>
<feature type="transmembrane region" description="Helical" evidence="10">
    <location>
        <begin position="279"/>
        <end position="299"/>
    </location>
</feature>
<proteinExistence type="predicted"/>
<dbReference type="GeneID" id="126912759"/>
<feature type="transmembrane region" description="Helical" evidence="10">
    <location>
        <begin position="16"/>
        <end position="34"/>
    </location>
</feature>
<protein>
    <submittedName>
        <fullName evidence="12">Uncharacterized protein LOC126912759</fullName>
    </submittedName>
</protein>
<feature type="transmembrane region" description="Helical" evidence="10">
    <location>
        <begin position="138"/>
        <end position="157"/>
    </location>
</feature>
<feature type="transmembrane region" description="Helical" evidence="10">
    <location>
        <begin position="196"/>
        <end position="219"/>
    </location>
</feature>
<keyword evidence="2" id="KW-1003">Cell membrane</keyword>
<keyword evidence="3" id="KW-0716">Sensory transduction</keyword>
<evidence type="ECO:0000256" key="3">
    <source>
        <dbReference type="ARBA" id="ARBA00022606"/>
    </source>
</evidence>
<accession>A0A9R0EC95</accession>
<evidence type="ECO:0000256" key="2">
    <source>
        <dbReference type="ARBA" id="ARBA00022475"/>
    </source>
</evidence>
<organism evidence="11 12">
    <name type="scientific">Spodoptera frugiperda</name>
    <name type="common">Fall armyworm</name>
    <dbReference type="NCBI Taxonomy" id="7108"/>
    <lineage>
        <taxon>Eukaryota</taxon>
        <taxon>Metazoa</taxon>
        <taxon>Ecdysozoa</taxon>
        <taxon>Arthropoda</taxon>
        <taxon>Hexapoda</taxon>
        <taxon>Insecta</taxon>
        <taxon>Pterygota</taxon>
        <taxon>Neoptera</taxon>
        <taxon>Endopterygota</taxon>
        <taxon>Lepidoptera</taxon>
        <taxon>Glossata</taxon>
        <taxon>Ditrysia</taxon>
        <taxon>Noctuoidea</taxon>
        <taxon>Noctuidae</taxon>
        <taxon>Amphipyrinae</taxon>
        <taxon>Spodoptera</taxon>
    </lineage>
</organism>
<dbReference type="Proteomes" id="UP000829999">
    <property type="component" value="Chromosome 29"/>
</dbReference>
<feature type="transmembrane region" description="Helical" evidence="10">
    <location>
        <begin position="46"/>
        <end position="66"/>
    </location>
</feature>
<keyword evidence="8" id="KW-0675">Receptor</keyword>
<feature type="transmembrane region" description="Helical" evidence="10">
    <location>
        <begin position="464"/>
        <end position="487"/>
    </location>
</feature>
<feature type="transmembrane region" description="Helical" evidence="10">
    <location>
        <begin position="721"/>
        <end position="743"/>
    </location>
</feature>
<dbReference type="OrthoDB" id="7476568at2759"/>